<sequence length="252" mass="27759">MNNERNERRQRMLEKVRKLLAMGRDGRGNDNENDIAMRQANKIMAEYGIAEAECDMSAIDAGEMVFGEAQCGPDGRAPEQGKIYRAMPSYAGVLAIGIGRFCDAIVGRKTTANGEMLTFRGEQQDVLLARWIFGVLVNSILAEQRKSGWTARSDANSFRMAAASTLQRRLKELADERIKMYEEAKAISNSRALVVVDRKRNEIVARFGEQKVKSTRAGYRSSGAAMAGTDAGRRINIPAGRPIAGSSQAQLH</sequence>
<protein>
    <submittedName>
        <fullName evidence="3">Uncharacterized protein</fullName>
    </submittedName>
</protein>
<evidence type="ECO:0000313" key="6">
    <source>
        <dbReference type="EMBL" id="CAB5228415.1"/>
    </source>
</evidence>
<dbReference type="EMBL" id="LR797032">
    <property type="protein sequence ID" value="CAB4182372.1"/>
    <property type="molecule type" value="Genomic_DNA"/>
</dbReference>
<dbReference type="EMBL" id="LR796867">
    <property type="protein sequence ID" value="CAB4171389.1"/>
    <property type="molecule type" value="Genomic_DNA"/>
</dbReference>
<dbReference type="InterPro" id="IPR055592">
    <property type="entry name" value="DUF7168"/>
</dbReference>
<dbReference type="EMBL" id="LR798384">
    <property type="protein sequence ID" value="CAB5228415.1"/>
    <property type="molecule type" value="Genomic_DNA"/>
</dbReference>
<proteinExistence type="predicted"/>
<gene>
    <name evidence="4" type="ORF">UFOVP1095_12</name>
    <name evidence="5" type="ORF">UFOVP1452_12</name>
    <name evidence="6" type="ORF">UFOVP1540_41</name>
    <name evidence="3" type="ORF">UFOVP918_12</name>
</gene>
<name>A0A6J5PI05_9CAUD</name>
<evidence type="ECO:0000313" key="3">
    <source>
        <dbReference type="EMBL" id="CAB4171389.1"/>
    </source>
</evidence>
<dbReference type="Pfam" id="PF10979">
    <property type="entry name" value="DUF2786"/>
    <property type="match status" value="1"/>
</dbReference>
<organism evidence="3">
    <name type="scientific">uncultured Caudovirales phage</name>
    <dbReference type="NCBI Taxonomy" id="2100421"/>
    <lineage>
        <taxon>Viruses</taxon>
        <taxon>Duplodnaviria</taxon>
        <taxon>Heunggongvirae</taxon>
        <taxon>Uroviricota</taxon>
        <taxon>Caudoviricetes</taxon>
        <taxon>Peduoviridae</taxon>
        <taxon>Maltschvirus</taxon>
        <taxon>Maltschvirus maltsch</taxon>
    </lineage>
</organism>
<dbReference type="Pfam" id="PF23771">
    <property type="entry name" value="DUF7168"/>
    <property type="match status" value="1"/>
</dbReference>
<dbReference type="InterPro" id="IPR024498">
    <property type="entry name" value="DUF2786"/>
</dbReference>
<evidence type="ECO:0000259" key="2">
    <source>
        <dbReference type="Pfam" id="PF23771"/>
    </source>
</evidence>
<reference evidence="3" key="1">
    <citation type="submission" date="2020-05" db="EMBL/GenBank/DDBJ databases">
        <authorList>
            <person name="Chiriac C."/>
            <person name="Salcher M."/>
            <person name="Ghai R."/>
            <person name="Kavagutti S V."/>
        </authorList>
    </citation>
    <scope>NUCLEOTIDE SEQUENCE</scope>
</reference>
<feature type="domain" description="DUF2786" evidence="1">
    <location>
        <begin position="11"/>
        <end position="49"/>
    </location>
</feature>
<evidence type="ECO:0000259" key="1">
    <source>
        <dbReference type="Pfam" id="PF10979"/>
    </source>
</evidence>
<accession>A0A6J5PI05</accession>
<evidence type="ECO:0000313" key="4">
    <source>
        <dbReference type="EMBL" id="CAB4182372.1"/>
    </source>
</evidence>
<feature type="domain" description="DUF7168" evidence="2">
    <location>
        <begin position="84"/>
        <end position="185"/>
    </location>
</feature>
<dbReference type="EMBL" id="LR797401">
    <property type="protein sequence ID" value="CAB4213905.1"/>
    <property type="molecule type" value="Genomic_DNA"/>
</dbReference>
<evidence type="ECO:0000313" key="5">
    <source>
        <dbReference type="EMBL" id="CAB4213905.1"/>
    </source>
</evidence>